<proteinExistence type="predicted"/>
<keyword evidence="2" id="KW-1185">Reference proteome</keyword>
<comment type="caution">
    <text evidence="1">The sequence shown here is derived from an EMBL/GenBank/DDBJ whole genome shotgun (WGS) entry which is preliminary data.</text>
</comment>
<evidence type="ECO:0000313" key="1">
    <source>
        <dbReference type="EMBL" id="KAF7840367.1"/>
    </source>
</evidence>
<dbReference type="SUPFAM" id="SSF52058">
    <property type="entry name" value="L domain-like"/>
    <property type="match status" value="1"/>
</dbReference>
<keyword evidence="1" id="KW-0418">Kinase</keyword>
<reference evidence="1" key="1">
    <citation type="submission" date="2020-09" db="EMBL/GenBank/DDBJ databases">
        <title>Genome-Enabled Discovery of Anthraquinone Biosynthesis in Senna tora.</title>
        <authorList>
            <person name="Kang S.-H."/>
            <person name="Pandey R.P."/>
            <person name="Lee C.-M."/>
            <person name="Sim J.-S."/>
            <person name="Jeong J.-T."/>
            <person name="Choi B.-S."/>
            <person name="Jung M."/>
            <person name="Ginzburg D."/>
            <person name="Zhao K."/>
            <person name="Won S.Y."/>
            <person name="Oh T.-J."/>
            <person name="Yu Y."/>
            <person name="Kim N.-H."/>
            <person name="Lee O.R."/>
            <person name="Lee T.-H."/>
            <person name="Bashyal P."/>
            <person name="Kim T.-S."/>
            <person name="Lee W.-H."/>
            <person name="Kawkins C."/>
            <person name="Kim C.-K."/>
            <person name="Kim J.S."/>
            <person name="Ahn B.O."/>
            <person name="Rhee S.Y."/>
            <person name="Sohng J.K."/>
        </authorList>
    </citation>
    <scope>NUCLEOTIDE SEQUENCE</scope>
    <source>
        <tissue evidence="1">Leaf</tissue>
    </source>
</reference>
<dbReference type="Gene3D" id="3.80.10.10">
    <property type="entry name" value="Ribonuclease Inhibitor"/>
    <property type="match status" value="1"/>
</dbReference>
<dbReference type="Proteomes" id="UP000634136">
    <property type="component" value="Unassembled WGS sequence"/>
</dbReference>
<keyword evidence="1" id="KW-0675">Receptor</keyword>
<accession>A0A834X9T8</accession>
<dbReference type="InterPro" id="IPR032675">
    <property type="entry name" value="LRR_dom_sf"/>
</dbReference>
<keyword evidence="1" id="KW-0808">Transferase</keyword>
<dbReference type="GO" id="GO:0016301">
    <property type="term" value="F:kinase activity"/>
    <property type="evidence" value="ECO:0007669"/>
    <property type="project" value="UniProtKB-KW"/>
</dbReference>
<dbReference type="EMBL" id="JAAIUW010000002">
    <property type="protein sequence ID" value="KAF7840367.1"/>
    <property type="molecule type" value="Genomic_DNA"/>
</dbReference>
<dbReference type="AlphaFoldDB" id="A0A834X9T8"/>
<sequence>MHASGLEGPIPSNLSLLSNLVQLVLRNCNITGELPAYIWKMQNLEML</sequence>
<name>A0A834X9T8_9FABA</name>
<gene>
    <name evidence="1" type="ORF">G2W53_002665</name>
</gene>
<protein>
    <submittedName>
        <fullName evidence="1">Putative LRR receptor-like serine/threonine-protein kinase RFK1 isoform X1</fullName>
    </submittedName>
</protein>
<evidence type="ECO:0000313" key="2">
    <source>
        <dbReference type="Proteomes" id="UP000634136"/>
    </source>
</evidence>
<organism evidence="1 2">
    <name type="scientific">Senna tora</name>
    <dbReference type="NCBI Taxonomy" id="362788"/>
    <lineage>
        <taxon>Eukaryota</taxon>
        <taxon>Viridiplantae</taxon>
        <taxon>Streptophyta</taxon>
        <taxon>Embryophyta</taxon>
        <taxon>Tracheophyta</taxon>
        <taxon>Spermatophyta</taxon>
        <taxon>Magnoliopsida</taxon>
        <taxon>eudicotyledons</taxon>
        <taxon>Gunneridae</taxon>
        <taxon>Pentapetalae</taxon>
        <taxon>rosids</taxon>
        <taxon>fabids</taxon>
        <taxon>Fabales</taxon>
        <taxon>Fabaceae</taxon>
        <taxon>Caesalpinioideae</taxon>
        <taxon>Cassia clade</taxon>
        <taxon>Senna</taxon>
    </lineage>
</organism>